<dbReference type="Gene3D" id="2.60.120.340">
    <property type="entry name" value="Nucleoplasmin core domain"/>
    <property type="match status" value="1"/>
</dbReference>
<feature type="region of interest" description="Disordered" evidence="1">
    <location>
        <begin position="115"/>
        <end position="192"/>
    </location>
</feature>
<feature type="compositionally biased region" description="Basic and acidic residues" evidence="1">
    <location>
        <begin position="183"/>
        <end position="192"/>
    </location>
</feature>
<feature type="compositionally biased region" description="Acidic residues" evidence="1">
    <location>
        <begin position="119"/>
        <end position="132"/>
    </location>
</feature>
<dbReference type="InterPro" id="IPR012337">
    <property type="entry name" value="RNaseH-like_sf"/>
</dbReference>
<dbReference type="PANTHER" id="PTHR45913:SF21">
    <property type="entry name" value="DUF4371 DOMAIN-CONTAINING PROTEIN"/>
    <property type="match status" value="1"/>
</dbReference>
<dbReference type="SUPFAM" id="SSF53098">
    <property type="entry name" value="Ribonuclease H-like"/>
    <property type="match status" value="1"/>
</dbReference>
<feature type="domain" description="SPIN-DOC-like zinc-finger" evidence="3">
    <location>
        <begin position="201"/>
        <end position="244"/>
    </location>
</feature>
<dbReference type="PANTHER" id="PTHR45913">
    <property type="entry name" value="EPM2A-INTERACTING PROTEIN 1"/>
    <property type="match status" value="1"/>
</dbReference>
<dbReference type="Proteomes" id="UP000664940">
    <property type="component" value="Unassembled WGS sequence"/>
</dbReference>
<gene>
    <name evidence="4" type="ORF">HJG60_011343</name>
</gene>
<dbReference type="InterPro" id="IPR036824">
    <property type="entry name" value="Nucleoplasmin_core_dom_sf"/>
</dbReference>
<dbReference type="Pfam" id="PF03066">
    <property type="entry name" value="Nucleoplasmin"/>
    <property type="match status" value="1"/>
</dbReference>
<evidence type="ECO:0008006" key="6">
    <source>
        <dbReference type="Google" id="ProtNLM"/>
    </source>
</evidence>
<evidence type="ECO:0000313" key="4">
    <source>
        <dbReference type="EMBL" id="KAF6104405.1"/>
    </source>
</evidence>
<name>A0A834A7R2_9CHIR</name>
<feature type="compositionally biased region" description="Acidic residues" evidence="1">
    <location>
        <begin position="161"/>
        <end position="170"/>
    </location>
</feature>
<dbReference type="EMBL" id="JABVXQ010000006">
    <property type="protein sequence ID" value="KAF6104405.1"/>
    <property type="molecule type" value="Genomic_DNA"/>
</dbReference>
<feature type="domain" description="Nucleoplasmin core" evidence="2">
    <location>
        <begin position="18"/>
        <end position="117"/>
    </location>
</feature>
<reference evidence="4 5" key="1">
    <citation type="journal article" date="2020" name="Nature">
        <title>Six reference-quality genomes reveal evolution of bat adaptations.</title>
        <authorList>
            <person name="Jebb D."/>
            <person name="Huang Z."/>
            <person name="Pippel M."/>
            <person name="Hughes G.M."/>
            <person name="Lavrichenko K."/>
            <person name="Devanna P."/>
            <person name="Winkler S."/>
            <person name="Jermiin L.S."/>
            <person name="Skirmuntt E.C."/>
            <person name="Katzourakis A."/>
            <person name="Burkitt-Gray L."/>
            <person name="Ray D.A."/>
            <person name="Sullivan K.A.M."/>
            <person name="Roscito J.G."/>
            <person name="Kirilenko B.M."/>
            <person name="Davalos L.M."/>
            <person name="Corthals A.P."/>
            <person name="Power M.L."/>
            <person name="Jones G."/>
            <person name="Ransome R.D."/>
            <person name="Dechmann D.K.N."/>
            <person name="Locatelli A.G."/>
            <person name="Puechmaille S.J."/>
            <person name="Fedrigo O."/>
            <person name="Jarvis E.D."/>
            <person name="Hiller M."/>
            <person name="Vernes S.C."/>
            <person name="Myers E.W."/>
            <person name="Teeling E.C."/>
        </authorList>
    </citation>
    <scope>NUCLEOTIDE SEQUENCE [LARGE SCALE GENOMIC DNA]</scope>
    <source>
        <strain evidence="4">Bat1K_MPI-CBG_1</strain>
    </source>
</reference>
<evidence type="ECO:0000256" key="1">
    <source>
        <dbReference type="SAM" id="MobiDB-lite"/>
    </source>
</evidence>
<evidence type="ECO:0000259" key="2">
    <source>
        <dbReference type="Pfam" id="PF03066"/>
    </source>
</evidence>
<dbReference type="InterPro" id="IPR024057">
    <property type="entry name" value="Nucleoplasmin_core_dom"/>
</dbReference>
<organism evidence="4 5">
    <name type="scientific">Phyllostomus discolor</name>
    <name type="common">pale spear-nosed bat</name>
    <dbReference type="NCBI Taxonomy" id="89673"/>
    <lineage>
        <taxon>Eukaryota</taxon>
        <taxon>Metazoa</taxon>
        <taxon>Chordata</taxon>
        <taxon>Craniata</taxon>
        <taxon>Vertebrata</taxon>
        <taxon>Euteleostomi</taxon>
        <taxon>Mammalia</taxon>
        <taxon>Eutheria</taxon>
        <taxon>Laurasiatheria</taxon>
        <taxon>Chiroptera</taxon>
        <taxon>Yangochiroptera</taxon>
        <taxon>Phyllostomidae</taxon>
        <taxon>Phyllostominae</taxon>
        <taxon>Phyllostomus</taxon>
    </lineage>
</organism>
<dbReference type="SUPFAM" id="SSF69203">
    <property type="entry name" value="Nucleoplasmin-like core domain"/>
    <property type="match status" value="1"/>
</dbReference>
<accession>A0A834A7R2</accession>
<dbReference type="Pfam" id="PF18658">
    <property type="entry name" value="zf-C2H2_12"/>
    <property type="match status" value="1"/>
</dbReference>
<sequence>MEGSMDVVMSPLRHQNYLFGCELQADKDYHFKVDNDENEHQLCLQTVSLGADAKDELHIVEVEAMNYEGNSIKIMLATLKMSVQPTVSLGGFEVTPPVVLRLKCGSGPVHISGQHLVATEEDAESEEEEEEDVKLLSVSEKRSAPASGSKVPQKKVKLADKEDDENDDEDKDTKVMASTMPQKKKEPPKRKITDEGRMFNEKWTDDYFFVEANSKALCLICREFVQVFEDYNLKRHYMQKHAAKFNAYEGLCRKDKIAELKKCLSFQQTFFQKVTTRADSIVKASFVIAYLIAKKSKPFTDGEFIKQCIESVAGIICPEKKRDISKISLSHQTIARHIEEIGKSIERSLESKATNFKFYALAMVDSTDATDTAHLAIFIRGIDDEYNVTEELAALVPLKDTTKSRDLYEAVKSMLKQFSLSVVNISGIVTDGVPAMAGKREGLVKLIEDDAIATQNSHLMKYHCIVHQENLCTKALKMDNVMQIIIKTVNFIRAKGLNHRQFQEFLKSIDADYGDTIYFSGVRWLSRSQMLKRFYDLRHVIRSFMVSKNKFVPELDDENWLTDLAFLVDLTAHLNELNMRLQGENQLINTMFQTIIAFQIKLKLWQAQIKANNFMHFDTLAKHSPVNSEKYAALIFDLIQEFDNRFHDFHEYNQYFAIFATPFSVDINMLPANFQMECVELQSDIQLKEKFDRVSLLDFYRSYLPRNKYPLLHNHALFMASLFGNTYICKQLFSRMKHIKSKIRTKISDKHLENSLKIATTSIKPDIDALVSQIQCQTPH</sequence>
<evidence type="ECO:0000259" key="3">
    <source>
        <dbReference type="Pfam" id="PF18658"/>
    </source>
</evidence>
<dbReference type="FunFam" id="2.60.120.340:FF:000001">
    <property type="entry name" value="Nucleophosmin 1"/>
    <property type="match status" value="1"/>
</dbReference>
<proteinExistence type="predicted"/>
<evidence type="ECO:0000313" key="5">
    <source>
        <dbReference type="Proteomes" id="UP000664940"/>
    </source>
</evidence>
<dbReference type="InterPro" id="IPR040647">
    <property type="entry name" value="SPIN-DOC_Znf-C2H2"/>
</dbReference>
<comment type="caution">
    <text evidence="4">The sequence shown here is derived from an EMBL/GenBank/DDBJ whole genome shotgun (WGS) entry which is preliminary data.</text>
</comment>
<protein>
    <recommendedName>
        <fullName evidence="6">General transcription factor II-I repeat domain-containing protein 2</fullName>
    </recommendedName>
</protein>
<dbReference type="AlphaFoldDB" id="A0A834A7R2"/>